<keyword evidence="1" id="KW-0472">Membrane</keyword>
<comment type="caution">
    <text evidence="2">The sequence shown here is derived from an EMBL/GenBank/DDBJ whole genome shotgun (WGS) entry which is preliminary data.</text>
</comment>
<feature type="transmembrane region" description="Helical" evidence="1">
    <location>
        <begin position="12"/>
        <end position="36"/>
    </location>
</feature>
<evidence type="ECO:0008006" key="4">
    <source>
        <dbReference type="Google" id="ProtNLM"/>
    </source>
</evidence>
<organism evidence="2 3">
    <name type="scientific">Sinorhizobium kostiense</name>
    <dbReference type="NCBI Taxonomy" id="76747"/>
    <lineage>
        <taxon>Bacteria</taxon>
        <taxon>Pseudomonadati</taxon>
        <taxon>Pseudomonadota</taxon>
        <taxon>Alphaproteobacteria</taxon>
        <taxon>Hyphomicrobiales</taxon>
        <taxon>Rhizobiaceae</taxon>
        <taxon>Sinorhizobium/Ensifer group</taxon>
        <taxon>Sinorhizobium</taxon>
    </lineage>
</organism>
<protein>
    <recommendedName>
        <fullName evidence="4">DUF2474 domain-containing protein</fullName>
    </recommendedName>
</protein>
<keyword evidence="3" id="KW-1185">Reference proteome</keyword>
<dbReference type="Proteomes" id="UP000730739">
    <property type="component" value="Unassembled WGS sequence"/>
</dbReference>
<reference evidence="2 3" key="1">
    <citation type="submission" date="2021-03" db="EMBL/GenBank/DDBJ databases">
        <title>Genomic Encyclopedia of Type Strains, Phase IV (KMG-IV): sequencing the most valuable type-strain genomes for metagenomic binning, comparative biology and taxonomic classification.</title>
        <authorList>
            <person name="Goeker M."/>
        </authorList>
    </citation>
    <scope>NUCLEOTIDE SEQUENCE [LARGE SCALE GENOMIC DNA]</scope>
    <source>
        <strain evidence="2 3">DSM 13372</strain>
    </source>
</reference>
<name>A0ABS4QZY2_9HYPH</name>
<keyword evidence="1" id="KW-0812">Transmembrane</keyword>
<proteinExistence type="predicted"/>
<evidence type="ECO:0000313" key="3">
    <source>
        <dbReference type="Proteomes" id="UP000730739"/>
    </source>
</evidence>
<sequence length="38" mass="3894">MRQAAGLGRKLLWFVGLWLAGVAAVSVVGLAIKLALGS</sequence>
<gene>
    <name evidence="2" type="ORF">J2Z31_002213</name>
</gene>
<dbReference type="EMBL" id="JAGILA010000002">
    <property type="protein sequence ID" value="MBP2235721.1"/>
    <property type="molecule type" value="Genomic_DNA"/>
</dbReference>
<keyword evidence="1" id="KW-1133">Transmembrane helix</keyword>
<accession>A0ABS4QZY2</accession>
<evidence type="ECO:0000313" key="2">
    <source>
        <dbReference type="EMBL" id="MBP2235721.1"/>
    </source>
</evidence>
<evidence type="ECO:0000256" key="1">
    <source>
        <dbReference type="SAM" id="Phobius"/>
    </source>
</evidence>